<evidence type="ECO:0000256" key="6">
    <source>
        <dbReference type="ARBA" id="ARBA00023198"/>
    </source>
</evidence>
<evidence type="ECO:0000256" key="3">
    <source>
        <dbReference type="ARBA" id="ARBA00022514"/>
    </source>
</evidence>
<dbReference type="Ensembl" id="ENSPNAT00000025598.2">
    <property type="protein sequence ID" value="ENSPNAP00000016966.2"/>
    <property type="gene ID" value="ENSPNAG00000023154.2"/>
</dbReference>
<dbReference type="OrthoDB" id="9909116at2759"/>
<evidence type="ECO:0000313" key="10">
    <source>
        <dbReference type="Proteomes" id="UP001501920"/>
    </source>
</evidence>
<evidence type="ECO:0000256" key="2">
    <source>
        <dbReference type="ARBA" id="ARBA00022500"/>
    </source>
</evidence>
<keyword evidence="3" id="KW-0202">Cytokine</keyword>
<dbReference type="GO" id="GO:0006954">
    <property type="term" value="P:inflammatory response"/>
    <property type="evidence" value="ECO:0007669"/>
    <property type="project" value="UniProtKB-KW"/>
</dbReference>
<keyword evidence="2" id="KW-0145">Chemotaxis</keyword>
<dbReference type="InterPro" id="IPR036048">
    <property type="entry name" value="Interleukin_8-like_sf"/>
</dbReference>
<evidence type="ECO:0000313" key="9">
    <source>
        <dbReference type="Ensembl" id="ENSPNAP00000016966.2"/>
    </source>
</evidence>
<dbReference type="InterPro" id="IPR001811">
    <property type="entry name" value="Chemokine_IL8-like_dom"/>
</dbReference>
<sequence length="105" mass="11848">MVNNSKMAHTTALLLLLLVFCGWCYAGAEGEDCCLSTLDKTIPHRLVKSFYLQTADMGCRVLATVFVTRKDKKLCAPLPTKSVWVRTLTDRLKKKTQRKSKGKKQ</sequence>
<evidence type="ECO:0000256" key="5">
    <source>
        <dbReference type="ARBA" id="ARBA00022729"/>
    </source>
</evidence>
<dbReference type="GO" id="GO:0005615">
    <property type="term" value="C:extracellular space"/>
    <property type="evidence" value="ECO:0007669"/>
    <property type="project" value="UniProtKB-KW"/>
</dbReference>
<keyword evidence="6" id="KW-0395">Inflammatory response</keyword>
<dbReference type="SMART" id="SM00199">
    <property type="entry name" value="SCY"/>
    <property type="match status" value="1"/>
</dbReference>
<organism evidence="9 10">
    <name type="scientific">Pygocentrus nattereri</name>
    <name type="common">Red-bellied piranha</name>
    <dbReference type="NCBI Taxonomy" id="42514"/>
    <lineage>
        <taxon>Eukaryota</taxon>
        <taxon>Metazoa</taxon>
        <taxon>Chordata</taxon>
        <taxon>Craniata</taxon>
        <taxon>Vertebrata</taxon>
        <taxon>Euteleostomi</taxon>
        <taxon>Actinopterygii</taxon>
        <taxon>Neopterygii</taxon>
        <taxon>Teleostei</taxon>
        <taxon>Ostariophysi</taxon>
        <taxon>Characiformes</taxon>
        <taxon>Characoidei</taxon>
        <taxon>Pygocentrus</taxon>
    </lineage>
</organism>
<dbReference type="CTD" id="795469"/>
<keyword evidence="5 7" id="KW-0732">Signal</keyword>
<dbReference type="GO" id="GO:0008009">
    <property type="term" value="F:chemokine activity"/>
    <property type="evidence" value="ECO:0007669"/>
    <property type="project" value="InterPro"/>
</dbReference>
<dbReference type="GO" id="GO:0006955">
    <property type="term" value="P:immune response"/>
    <property type="evidence" value="ECO:0007669"/>
    <property type="project" value="InterPro"/>
</dbReference>
<feature type="signal peptide" evidence="7">
    <location>
        <begin position="1"/>
        <end position="30"/>
    </location>
</feature>
<evidence type="ECO:0000259" key="8">
    <source>
        <dbReference type="SMART" id="SM00199"/>
    </source>
</evidence>
<reference evidence="9 10" key="1">
    <citation type="submission" date="2020-10" db="EMBL/GenBank/DDBJ databases">
        <title>Pygocentrus nattereri (red-bellied piranha) genome, fPygNat1, primary haplotype.</title>
        <authorList>
            <person name="Myers G."/>
            <person name="Meyer A."/>
            <person name="Karagic N."/>
            <person name="Pippel M."/>
            <person name="Winkler S."/>
            <person name="Tracey A."/>
            <person name="Wood J."/>
            <person name="Formenti G."/>
            <person name="Howe K."/>
            <person name="Fedrigo O."/>
            <person name="Jarvis E.D."/>
        </authorList>
    </citation>
    <scope>NUCLEOTIDE SEQUENCE [LARGE SCALE GENOMIC DNA]</scope>
</reference>
<dbReference type="Gene3D" id="2.40.50.40">
    <property type="match status" value="1"/>
</dbReference>
<dbReference type="PANTHER" id="PTHR12015:SF111">
    <property type="entry name" value="C-C MOTIF CHEMOKINE 17"/>
    <property type="match status" value="1"/>
</dbReference>
<dbReference type="Pfam" id="PF00048">
    <property type="entry name" value="IL8"/>
    <property type="match status" value="1"/>
</dbReference>
<dbReference type="GeneID" id="108427231"/>
<dbReference type="GeneTree" id="ENSGT01030000234821"/>
<accession>A0A3B4D1M4</accession>
<reference evidence="9" key="2">
    <citation type="submission" date="2025-08" db="UniProtKB">
        <authorList>
            <consortium name="Ensembl"/>
        </authorList>
    </citation>
    <scope>IDENTIFICATION</scope>
</reference>
<protein>
    <recommendedName>
        <fullName evidence="8">Chemokine interleukin-8-like domain-containing protein</fullName>
    </recommendedName>
</protein>
<reference evidence="9" key="3">
    <citation type="submission" date="2025-09" db="UniProtKB">
        <authorList>
            <consortium name="Ensembl"/>
        </authorList>
    </citation>
    <scope>IDENTIFICATION</scope>
</reference>
<dbReference type="SUPFAM" id="SSF54117">
    <property type="entry name" value="Interleukin 8-like chemokines"/>
    <property type="match status" value="1"/>
</dbReference>
<dbReference type="STRING" id="42514.ENSPNAP00000016966"/>
<dbReference type="AlphaFoldDB" id="A0A3B4D1M4"/>
<comment type="subcellular location">
    <subcellularLocation>
        <location evidence="1">Secreted</location>
    </subcellularLocation>
</comment>
<evidence type="ECO:0000256" key="4">
    <source>
        <dbReference type="ARBA" id="ARBA00022525"/>
    </source>
</evidence>
<keyword evidence="4" id="KW-0964">Secreted</keyword>
<dbReference type="InterPro" id="IPR039809">
    <property type="entry name" value="Chemokine_b/g/d"/>
</dbReference>
<feature type="chain" id="PRO_5043769670" description="Chemokine interleukin-8-like domain-containing protein" evidence="7">
    <location>
        <begin position="31"/>
        <end position="105"/>
    </location>
</feature>
<dbReference type="OMA" id="SIDAMIF"/>
<evidence type="ECO:0000256" key="1">
    <source>
        <dbReference type="ARBA" id="ARBA00004613"/>
    </source>
</evidence>
<proteinExistence type="predicted"/>
<evidence type="ECO:0000256" key="7">
    <source>
        <dbReference type="SAM" id="SignalP"/>
    </source>
</evidence>
<keyword evidence="10" id="KW-1185">Reference proteome</keyword>
<dbReference type="Proteomes" id="UP001501920">
    <property type="component" value="Chromosome 18"/>
</dbReference>
<dbReference type="RefSeq" id="XP_017552715.2">
    <property type="nucleotide sequence ID" value="XM_017697226.2"/>
</dbReference>
<name>A0A3B4D1M4_PYGNA</name>
<dbReference type="PANTHER" id="PTHR12015">
    <property type="entry name" value="SMALL INDUCIBLE CYTOKINE A"/>
    <property type="match status" value="1"/>
</dbReference>
<feature type="domain" description="Chemokine interleukin-8-like" evidence="8">
    <location>
        <begin position="30"/>
        <end position="92"/>
    </location>
</feature>